<dbReference type="Pfam" id="PF07804">
    <property type="entry name" value="HipA_C"/>
    <property type="match status" value="1"/>
</dbReference>
<evidence type="ECO:0000313" key="7">
    <source>
        <dbReference type="Proteomes" id="UP001235966"/>
    </source>
</evidence>
<reference evidence="6 7" key="1">
    <citation type="submission" date="2023-07" db="EMBL/GenBank/DDBJ databases">
        <title>Sequencing the genomes of 1000 actinobacteria strains.</title>
        <authorList>
            <person name="Klenk H.-P."/>
        </authorList>
    </citation>
    <scope>NUCLEOTIDE SEQUENCE [LARGE SCALE GENOMIC DNA]</scope>
    <source>
        <strain evidence="6 7">DSM 102162</strain>
    </source>
</reference>
<dbReference type="Proteomes" id="UP001235966">
    <property type="component" value="Unassembled WGS sequence"/>
</dbReference>
<dbReference type="RefSeq" id="WP_307014294.1">
    <property type="nucleotide sequence ID" value="NZ_JAUSQW010000001.1"/>
</dbReference>
<dbReference type="NCBIfam" id="TIGR03071">
    <property type="entry name" value="couple_hipA"/>
    <property type="match status" value="1"/>
</dbReference>
<dbReference type="GO" id="GO:0004674">
    <property type="term" value="F:protein serine/threonine kinase activity"/>
    <property type="evidence" value="ECO:0007669"/>
    <property type="project" value="UniProtKB-EC"/>
</dbReference>
<dbReference type="PANTHER" id="PTHR37419:SF1">
    <property type="entry name" value="SERINE_THREONINE-PROTEIN KINASE TOXIN HIPA"/>
    <property type="match status" value="1"/>
</dbReference>
<protein>
    <submittedName>
        <fullName evidence="6">Serine/threonine-protein kinase HipA</fullName>
        <ecNumber evidence="6">2.7.11.1</ecNumber>
    </submittedName>
</protein>
<keyword evidence="7" id="KW-1185">Reference proteome</keyword>
<sequence length="415" mass="45682">MRELAVYFRGELAGTLVESSGKLSLRYLPNAPQVSLAMPVRSEPWPDPNVRPFILGFLPDSADQLSLLAREIGAARTDIFAILAHIGADCAGAIQFLEPGTPPSKTGTLTQLSDGDIEARLRELRTQNNPAWILEHEHWSLAGTQEKFALHRVPGTASWYAADGAIPSTHIVKPGVVRLHAQALIEAVSMRTLTNLGLPAAYTQYHYFGSEPALVSERGDRVWEGEKLLRLTQEDLCQALSVLPEQKYEADGGPGIAHIAKLFDKIGLAARERFAFLQSLIANYLLCATDAHAKNFSLTWDTGGVHLAPLYDVASAAPYVHPREKVRLAMKIGGENRADAIRERHWARCAGDLGFTEEQVLNEIERQRFELPTAFRLATESIARELFASGHGFTPEESKALEAMNAYIQRVSQGK</sequence>
<evidence type="ECO:0000256" key="2">
    <source>
        <dbReference type="ARBA" id="ARBA00022679"/>
    </source>
</evidence>
<dbReference type="Pfam" id="PF13657">
    <property type="entry name" value="Couple_hipA"/>
    <property type="match status" value="1"/>
</dbReference>
<dbReference type="Gene3D" id="1.10.1070.20">
    <property type="match status" value="1"/>
</dbReference>
<feature type="domain" description="HipA N-terminal subdomain 1" evidence="5">
    <location>
        <begin position="4"/>
        <end position="96"/>
    </location>
</feature>
<dbReference type="PANTHER" id="PTHR37419">
    <property type="entry name" value="SERINE/THREONINE-PROTEIN KINASE TOXIN HIPA"/>
    <property type="match status" value="1"/>
</dbReference>
<keyword evidence="2 6" id="KW-0808">Transferase</keyword>
<dbReference type="EC" id="2.7.11.1" evidence="6"/>
<dbReference type="InterPro" id="IPR017508">
    <property type="entry name" value="HipA_N1"/>
</dbReference>
<evidence type="ECO:0000259" key="5">
    <source>
        <dbReference type="Pfam" id="PF13657"/>
    </source>
</evidence>
<organism evidence="6 7">
    <name type="scientific">Arcanobacterium wilhelmae</name>
    <dbReference type="NCBI Taxonomy" id="1803177"/>
    <lineage>
        <taxon>Bacteria</taxon>
        <taxon>Bacillati</taxon>
        <taxon>Actinomycetota</taxon>
        <taxon>Actinomycetes</taxon>
        <taxon>Actinomycetales</taxon>
        <taxon>Actinomycetaceae</taxon>
        <taxon>Arcanobacterium</taxon>
    </lineage>
</organism>
<feature type="domain" description="HipA-like C-terminal" evidence="4">
    <location>
        <begin position="139"/>
        <end position="367"/>
    </location>
</feature>
<proteinExistence type="inferred from homology"/>
<name>A0ABT9NB18_9ACTO</name>
<comment type="caution">
    <text evidence="6">The sequence shown here is derived from an EMBL/GenBank/DDBJ whole genome shotgun (WGS) entry which is preliminary data.</text>
</comment>
<comment type="similarity">
    <text evidence="1">Belongs to the HipA Ser/Thr kinase family.</text>
</comment>
<dbReference type="InterPro" id="IPR012893">
    <property type="entry name" value="HipA-like_C"/>
</dbReference>
<evidence type="ECO:0000259" key="4">
    <source>
        <dbReference type="Pfam" id="PF07804"/>
    </source>
</evidence>
<dbReference type="EMBL" id="JAUSQW010000001">
    <property type="protein sequence ID" value="MDP9800596.1"/>
    <property type="molecule type" value="Genomic_DNA"/>
</dbReference>
<keyword evidence="3 6" id="KW-0418">Kinase</keyword>
<evidence type="ECO:0000256" key="1">
    <source>
        <dbReference type="ARBA" id="ARBA00010164"/>
    </source>
</evidence>
<evidence type="ECO:0000256" key="3">
    <source>
        <dbReference type="ARBA" id="ARBA00022777"/>
    </source>
</evidence>
<evidence type="ECO:0000313" key="6">
    <source>
        <dbReference type="EMBL" id="MDP9800596.1"/>
    </source>
</evidence>
<accession>A0ABT9NB18</accession>
<gene>
    <name evidence="6" type="ORF">J2S49_000672</name>
</gene>
<dbReference type="InterPro" id="IPR052028">
    <property type="entry name" value="HipA_Ser/Thr_kinase"/>
</dbReference>